<name>A0A2S9XE01_9BACT</name>
<organism evidence="1 2">
    <name type="scientific">Enhygromyxa salina</name>
    <dbReference type="NCBI Taxonomy" id="215803"/>
    <lineage>
        <taxon>Bacteria</taxon>
        <taxon>Pseudomonadati</taxon>
        <taxon>Myxococcota</taxon>
        <taxon>Polyangia</taxon>
        <taxon>Nannocystales</taxon>
        <taxon>Nannocystaceae</taxon>
        <taxon>Enhygromyxa</taxon>
    </lineage>
</organism>
<gene>
    <name evidence="1" type="ORF">ENSA5_60650</name>
</gene>
<dbReference type="Proteomes" id="UP000237968">
    <property type="component" value="Unassembled WGS sequence"/>
</dbReference>
<sequence length="33" mass="3454">MSLVEYATGDGTAPLRLKLAASNQTRAPEFTGS</sequence>
<protein>
    <submittedName>
        <fullName evidence="1">Uncharacterized protein</fullName>
    </submittedName>
</protein>
<accession>A0A2S9XE01</accession>
<evidence type="ECO:0000313" key="2">
    <source>
        <dbReference type="Proteomes" id="UP000237968"/>
    </source>
</evidence>
<comment type="caution">
    <text evidence="1">The sequence shown here is derived from an EMBL/GenBank/DDBJ whole genome shotgun (WGS) entry which is preliminary data.</text>
</comment>
<proteinExistence type="predicted"/>
<dbReference type="AlphaFoldDB" id="A0A2S9XE01"/>
<reference evidence="1 2" key="1">
    <citation type="submission" date="2018-03" db="EMBL/GenBank/DDBJ databases">
        <title>Draft Genome Sequences of the Obligatory Marine Myxobacteria Enhygromyxa salina SWB005.</title>
        <authorList>
            <person name="Poehlein A."/>
            <person name="Moghaddam J.A."/>
            <person name="Harms H."/>
            <person name="Alanjari M."/>
            <person name="Koenig G.M."/>
            <person name="Daniel R."/>
            <person name="Schaeberle T.F."/>
        </authorList>
    </citation>
    <scope>NUCLEOTIDE SEQUENCE [LARGE SCALE GENOMIC DNA]</scope>
    <source>
        <strain evidence="1 2">SWB005</strain>
    </source>
</reference>
<evidence type="ECO:0000313" key="1">
    <source>
        <dbReference type="EMBL" id="PRP90990.1"/>
    </source>
</evidence>
<dbReference type="EMBL" id="PVNK01000263">
    <property type="protein sequence ID" value="PRP90990.1"/>
    <property type="molecule type" value="Genomic_DNA"/>
</dbReference>
<keyword evidence="2" id="KW-1185">Reference proteome</keyword>